<evidence type="ECO:0000256" key="1">
    <source>
        <dbReference type="ARBA" id="ARBA00004429"/>
    </source>
</evidence>
<sequence>MRINQPVTQTEYVFSDAEMLVSATDLSGNIAYCNPAFIEVSGFSKDELVGQPHNTIRHPDMPREAFADMWQTIRAGRTWTAMVKNRRKNGDHYWVRANVTPVIEHGTTVGYLSVRVRPSREEVEEAGELYARMREGNLRGWRLQEGMLVRTGIGGVFQKLARMPLAARIGTGYAVTLGALALAGCAAYGGIAPPPFWIAGGVAAGVSALGWALLARQVGAPVRTMSEFAGRMAAGDLTAEPPEGGNDDMGEAVRALRQLQANLTAIVLDVRGQIRGVIDASREMSSGNLDLSQRTEEQASSLQQTAATMDELTRSVQGNADATVRALDLVKQAQAAAADGGRIANQVEDTMLGITGASQRIADITGVIDGIAFQTNILALNAAVEAARAGEVGRSFAVVASEVRNLAQRCAASAREIKEVVQTSVAQIAAGTELVERTTRQMATIDAAVHRVAEVIHEVADASGNQANGILQVNQAVSQLDGATQQNAALVEQAAATAARLSERAAVLDEAVRLFTLAPADAAAQARPAQTRAALAHA</sequence>
<dbReference type="SMART" id="SM00304">
    <property type="entry name" value="HAMP"/>
    <property type="match status" value="1"/>
</dbReference>
<name>A0A193G9R2_9BORD</name>
<dbReference type="PROSITE" id="PS50112">
    <property type="entry name" value="PAS"/>
    <property type="match status" value="1"/>
</dbReference>
<evidence type="ECO:0000256" key="11">
    <source>
        <dbReference type="SAM" id="Phobius"/>
    </source>
</evidence>
<feature type="transmembrane region" description="Helical" evidence="11">
    <location>
        <begin position="169"/>
        <end position="190"/>
    </location>
</feature>
<dbReference type="KEGG" id="bfz:BAU07_05090"/>
<dbReference type="Pfam" id="PF00672">
    <property type="entry name" value="HAMP"/>
    <property type="match status" value="1"/>
</dbReference>
<dbReference type="FunFam" id="1.10.287.950:FF:000001">
    <property type="entry name" value="Methyl-accepting chemotaxis sensory transducer"/>
    <property type="match status" value="1"/>
</dbReference>
<organism evidence="15 16">
    <name type="scientific">Bordetella flabilis</name>
    <dbReference type="NCBI Taxonomy" id="463014"/>
    <lineage>
        <taxon>Bacteria</taxon>
        <taxon>Pseudomonadati</taxon>
        <taxon>Pseudomonadota</taxon>
        <taxon>Betaproteobacteria</taxon>
        <taxon>Burkholderiales</taxon>
        <taxon>Alcaligenaceae</taxon>
        <taxon>Bordetella</taxon>
    </lineage>
</organism>
<dbReference type="PANTHER" id="PTHR43531">
    <property type="entry name" value="PROTEIN ICFG"/>
    <property type="match status" value="1"/>
</dbReference>
<keyword evidence="5" id="KW-0997">Cell inner membrane</keyword>
<keyword evidence="8 11" id="KW-0472">Membrane</keyword>
<dbReference type="InterPro" id="IPR004089">
    <property type="entry name" value="MCPsignal_dom"/>
</dbReference>
<comment type="similarity">
    <text evidence="9">Belongs to the methyl-accepting chemotaxis (MCP) protein family.</text>
</comment>
<dbReference type="GO" id="GO:0005886">
    <property type="term" value="C:plasma membrane"/>
    <property type="evidence" value="ECO:0007669"/>
    <property type="project" value="UniProtKB-SubCell"/>
</dbReference>
<dbReference type="STRING" id="463014.BAU07_05090"/>
<dbReference type="Gene3D" id="3.30.450.20">
    <property type="entry name" value="PAS domain"/>
    <property type="match status" value="1"/>
</dbReference>
<evidence type="ECO:0000259" key="12">
    <source>
        <dbReference type="PROSITE" id="PS50111"/>
    </source>
</evidence>
<protein>
    <submittedName>
        <fullName evidence="15">Chemotaxis protein</fullName>
    </submittedName>
</protein>
<evidence type="ECO:0000256" key="9">
    <source>
        <dbReference type="ARBA" id="ARBA00029447"/>
    </source>
</evidence>
<dbReference type="Pfam" id="PF00015">
    <property type="entry name" value="MCPsignal"/>
    <property type="match status" value="1"/>
</dbReference>
<dbReference type="NCBIfam" id="TIGR00229">
    <property type="entry name" value="sensory_box"/>
    <property type="match status" value="1"/>
</dbReference>
<feature type="transmembrane region" description="Helical" evidence="11">
    <location>
        <begin position="196"/>
        <end position="215"/>
    </location>
</feature>
<evidence type="ECO:0000256" key="10">
    <source>
        <dbReference type="PROSITE-ProRule" id="PRU00284"/>
    </source>
</evidence>
<keyword evidence="2" id="KW-1003">Cell membrane</keyword>
<dbReference type="GO" id="GO:0007165">
    <property type="term" value="P:signal transduction"/>
    <property type="evidence" value="ECO:0007669"/>
    <property type="project" value="UniProtKB-KW"/>
</dbReference>
<comment type="subcellular location">
    <subcellularLocation>
        <location evidence="1">Cell inner membrane</location>
        <topology evidence="1">Multi-pass membrane protein</topology>
    </subcellularLocation>
</comment>
<dbReference type="CDD" id="cd06225">
    <property type="entry name" value="HAMP"/>
    <property type="match status" value="1"/>
</dbReference>
<dbReference type="GO" id="GO:0004888">
    <property type="term" value="F:transmembrane signaling receptor activity"/>
    <property type="evidence" value="ECO:0007669"/>
    <property type="project" value="InterPro"/>
</dbReference>
<dbReference type="InterPro" id="IPR035965">
    <property type="entry name" value="PAS-like_dom_sf"/>
</dbReference>
<dbReference type="SUPFAM" id="SSF58104">
    <property type="entry name" value="Methyl-accepting chemotaxis protein (MCP) signaling domain"/>
    <property type="match status" value="1"/>
</dbReference>
<dbReference type="EMBL" id="CP016172">
    <property type="protein sequence ID" value="ANN76575.1"/>
    <property type="molecule type" value="Genomic_DNA"/>
</dbReference>
<keyword evidence="7 11" id="KW-1133">Transmembrane helix</keyword>
<dbReference type="InterPro" id="IPR000014">
    <property type="entry name" value="PAS"/>
</dbReference>
<dbReference type="CDD" id="cd11386">
    <property type="entry name" value="MCP_signal"/>
    <property type="match status" value="1"/>
</dbReference>
<evidence type="ECO:0000313" key="16">
    <source>
        <dbReference type="Proteomes" id="UP000091926"/>
    </source>
</evidence>
<dbReference type="PRINTS" id="PR00260">
    <property type="entry name" value="CHEMTRNSDUCR"/>
</dbReference>
<feature type="domain" description="PAS" evidence="13">
    <location>
        <begin position="21"/>
        <end position="60"/>
    </location>
</feature>
<dbReference type="SMART" id="SM00091">
    <property type="entry name" value="PAS"/>
    <property type="match status" value="1"/>
</dbReference>
<accession>A0A193G9R2</accession>
<dbReference type="CDD" id="cd00130">
    <property type="entry name" value="PAS"/>
    <property type="match status" value="1"/>
</dbReference>
<keyword evidence="6 11" id="KW-0812">Transmembrane</keyword>
<evidence type="ECO:0000313" key="15">
    <source>
        <dbReference type="EMBL" id="ANN76575.1"/>
    </source>
</evidence>
<evidence type="ECO:0000256" key="6">
    <source>
        <dbReference type="ARBA" id="ARBA00022692"/>
    </source>
</evidence>
<dbReference type="InterPro" id="IPR003660">
    <property type="entry name" value="HAMP_dom"/>
</dbReference>
<dbReference type="SUPFAM" id="SSF55785">
    <property type="entry name" value="PYP-like sensor domain (PAS domain)"/>
    <property type="match status" value="1"/>
</dbReference>
<evidence type="ECO:0000259" key="13">
    <source>
        <dbReference type="PROSITE" id="PS50112"/>
    </source>
</evidence>
<dbReference type="InterPro" id="IPR004090">
    <property type="entry name" value="Chemotax_Me-accpt_rcpt"/>
</dbReference>
<dbReference type="OrthoDB" id="9806477at2"/>
<evidence type="ECO:0000259" key="14">
    <source>
        <dbReference type="PROSITE" id="PS50885"/>
    </source>
</evidence>
<dbReference type="InterPro" id="IPR051310">
    <property type="entry name" value="MCP_chemotaxis"/>
</dbReference>
<evidence type="ECO:0000256" key="7">
    <source>
        <dbReference type="ARBA" id="ARBA00022989"/>
    </source>
</evidence>
<feature type="domain" description="Methyl-accepting transducer" evidence="12">
    <location>
        <begin position="273"/>
        <end position="502"/>
    </location>
</feature>
<keyword evidence="3" id="KW-0488">Methylation</keyword>
<dbReference type="SMART" id="SM00283">
    <property type="entry name" value="MA"/>
    <property type="match status" value="1"/>
</dbReference>
<dbReference type="AlphaFoldDB" id="A0A193G9R2"/>
<keyword evidence="4" id="KW-0145">Chemotaxis</keyword>
<evidence type="ECO:0000256" key="3">
    <source>
        <dbReference type="ARBA" id="ARBA00022481"/>
    </source>
</evidence>
<dbReference type="InterPro" id="IPR013655">
    <property type="entry name" value="PAS_fold_3"/>
</dbReference>
<evidence type="ECO:0000256" key="8">
    <source>
        <dbReference type="ARBA" id="ARBA00023136"/>
    </source>
</evidence>
<dbReference type="Proteomes" id="UP000091926">
    <property type="component" value="Chromosome"/>
</dbReference>
<dbReference type="FunFam" id="3.30.450.20:FF:000046">
    <property type="entry name" value="Aerotaxis sensor receptor"/>
    <property type="match status" value="1"/>
</dbReference>
<dbReference type="PANTHER" id="PTHR43531:SF7">
    <property type="entry name" value="AEROTAXIS RECEPTOR"/>
    <property type="match status" value="1"/>
</dbReference>
<evidence type="ECO:0000256" key="2">
    <source>
        <dbReference type="ARBA" id="ARBA00022475"/>
    </source>
</evidence>
<dbReference type="GO" id="GO:0052131">
    <property type="term" value="P:positive aerotaxis"/>
    <property type="evidence" value="ECO:0007669"/>
    <property type="project" value="UniProtKB-ARBA"/>
</dbReference>
<dbReference type="PROSITE" id="PS50111">
    <property type="entry name" value="CHEMOTAXIS_TRANSDUC_2"/>
    <property type="match status" value="1"/>
</dbReference>
<evidence type="ECO:0000256" key="5">
    <source>
        <dbReference type="ARBA" id="ARBA00022519"/>
    </source>
</evidence>
<gene>
    <name evidence="15" type="ORF">BAU07_05090</name>
</gene>
<proteinExistence type="inferred from homology"/>
<evidence type="ECO:0000256" key="4">
    <source>
        <dbReference type="ARBA" id="ARBA00022500"/>
    </source>
</evidence>
<reference evidence="15 16" key="1">
    <citation type="submission" date="2016-06" db="EMBL/GenBank/DDBJ databases">
        <title>Complete genome sequences of Bordetella bronchialis and Bordetella flabilis.</title>
        <authorList>
            <person name="LiPuma J.J."/>
            <person name="Spilker T."/>
        </authorList>
    </citation>
    <scope>NUCLEOTIDE SEQUENCE [LARGE SCALE GENOMIC DNA]</scope>
    <source>
        <strain evidence="15 16">AU10664</strain>
    </source>
</reference>
<dbReference type="RefSeq" id="WP_066654679.1">
    <property type="nucleotide sequence ID" value="NZ_CBCSCL010000048.1"/>
</dbReference>
<keyword evidence="16" id="KW-1185">Reference proteome</keyword>
<keyword evidence="10" id="KW-0807">Transducer</keyword>
<dbReference type="Pfam" id="PF08447">
    <property type="entry name" value="PAS_3"/>
    <property type="match status" value="1"/>
</dbReference>
<dbReference type="PROSITE" id="PS50885">
    <property type="entry name" value="HAMP"/>
    <property type="match status" value="1"/>
</dbReference>
<dbReference type="Gene3D" id="1.10.287.950">
    <property type="entry name" value="Methyl-accepting chemotaxis protein"/>
    <property type="match status" value="1"/>
</dbReference>
<feature type="domain" description="HAMP" evidence="14">
    <location>
        <begin position="216"/>
        <end position="268"/>
    </location>
</feature>